<reference evidence="8" key="1">
    <citation type="journal article" date="2019" name="Curr. Biol.">
        <title>Genome Sequence of Striga asiatica Provides Insight into the Evolution of Plant Parasitism.</title>
        <authorList>
            <person name="Yoshida S."/>
            <person name="Kim S."/>
            <person name="Wafula E.K."/>
            <person name="Tanskanen J."/>
            <person name="Kim Y.M."/>
            <person name="Honaas L."/>
            <person name="Yang Z."/>
            <person name="Spallek T."/>
            <person name="Conn C.E."/>
            <person name="Ichihashi Y."/>
            <person name="Cheong K."/>
            <person name="Cui S."/>
            <person name="Der J.P."/>
            <person name="Gundlach H."/>
            <person name="Jiao Y."/>
            <person name="Hori C."/>
            <person name="Ishida J.K."/>
            <person name="Kasahara H."/>
            <person name="Kiba T."/>
            <person name="Kim M.S."/>
            <person name="Koo N."/>
            <person name="Laohavisit A."/>
            <person name="Lee Y.H."/>
            <person name="Lumba S."/>
            <person name="McCourt P."/>
            <person name="Mortimer J.C."/>
            <person name="Mutuku J.M."/>
            <person name="Nomura T."/>
            <person name="Sasaki-Sekimoto Y."/>
            <person name="Seto Y."/>
            <person name="Wang Y."/>
            <person name="Wakatake T."/>
            <person name="Sakakibara H."/>
            <person name="Demura T."/>
            <person name="Yamaguchi S."/>
            <person name="Yoneyama K."/>
            <person name="Manabe R.I."/>
            <person name="Nelson D.C."/>
            <person name="Schulman A.H."/>
            <person name="Timko M.P."/>
            <person name="dePamphilis C.W."/>
            <person name="Choi D."/>
            <person name="Shirasu K."/>
        </authorList>
    </citation>
    <scope>NUCLEOTIDE SEQUENCE [LARGE SCALE GENOMIC DNA]</scope>
    <source>
        <strain evidence="8">cv. UVA1</strain>
    </source>
</reference>
<protein>
    <submittedName>
        <fullName evidence="7">IAA-amino acid hydrolase ILR1</fullName>
    </submittedName>
</protein>
<dbReference type="Gene3D" id="3.40.630.10">
    <property type="entry name" value="Zn peptidases"/>
    <property type="match status" value="2"/>
</dbReference>
<comment type="similarity">
    <text evidence="1">Belongs to the peptidase M20 family.</text>
</comment>
<proteinExistence type="inferred from homology"/>
<name>A0A5A7Q9Y7_STRAF</name>
<dbReference type="OrthoDB" id="6119954at2759"/>
<evidence type="ECO:0000256" key="3">
    <source>
        <dbReference type="ARBA" id="ARBA00022801"/>
    </source>
</evidence>
<dbReference type="Proteomes" id="UP000325081">
    <property type="component" value="Unassembled WGS sequence"/>
</dbReference>
<dbReference type="EMBL" id="BKCP01006183">
    <property type="protein sequence ID" value="GER41864.1"/>
    <property type="molecule type" value="Genomic_DNA"/>
</dbReference>
<dbReference type="FunFam" id="3.30.70.360:FF:000001">
    <property type="entry name" value="N-acetyldiaminopimelate deacetylase"/>
    <property type="match status" value="1"/>
</dbReference>
<dbReference type="GO" id="GO:0009850">
    <property type="term" value="P:auxin metabolic process"/>
    <property type="evidence" value="ECO:0007669"/>
    <property type="project" value="InterPro"/>
</dbReference>
<sequence length="479" mass="53658">MELRIFSWIYLSLFIILSNFSSTRHGIRALKTESLTRELLESARDAEFFEWLKRIRRKIHEYPELAFEEHRTSQLIRSELDSLGIEYEWPLAKTGVLATVGSGSQPWFALRADMDALPIQGILVYVLNLEGIILPRSFALVESVKQDKNYRSTIFWFSLFPYSDKELVEWEHKSKIDGKMHACGHDAHVTMLLGAARLLHKNRDKLKGTVKFVFQPAEEGFAGAHYMIKDGVLNGVEAIFGLHVDPKMPTGTLISKPGPLMAGSARFHVVIQGKGGHAALPHRTHDPVLALSMAIIALQHIVSRETDPLEPRVVSIGYVHGGEAFNVIPETVEFGGTFRFMSSESYSYLKQRIKEVIETQAAVHQCSALVDFMEDKLISFPPTVNHPSIYEHAKRVGGRLLGEDSVKLHPMTMGAEDFSFYAAKIPAAFFMIGTGNETTMRSVKGWHSPHFLIDEDVLPIGASLHAAVAISYFDDRATV</sequence>
<dbReference type="GO" id="GO:0010179">
    <property type="term" value="F:IAA-Ala conjugate hydrolase activity"/>
    <property type="evidence" value="ECO:0007669"/>
    <property type="project" value="TreeGrafter"/>
</dbReference>
<evidence type="ECO:0000256" key="5">
    <source>
        <dbReference type="SAM" id="SignalP"/>
    </source>
</evidence>
<keyword evidence="2 5" id="KW-0732">Signal</keyword>
<comment type="caution">
    <text evidence="7">The sequence shown here is derived from an EMBL/GenBank/DDBJ whole genome shotgun (WGS) entry which is preliminary data.</text>
</comment>
<dbReference type="InterPro" id="IPR044757">
    <property type="entry name" value="ILR1-like_Hyd"/>
</dbReference>
<keyword evidence="4" id="KW-0464">Manganese</keyword>
<keyword evidence="8" id="KW-1185">Reference proteome</keyword>
<evidence type="ECO:0000313" key="7">
    <source>
        <dbReference type="EMBL" id="GER41864.1"/>
    </source>
</evidence>
<dbReference type="InterPro" id="IPR011650">
    <property type="entry name" value="Peptidase_M20_dimer"/>
</dbReference>
<feature type="domain" description="Peptidase M20 dimerisation" evidence="6">
    <location>
        <begin position="263"/>
        <end position="362"/>
    </location>
</feature>
<keyword evidence="3 7" id="KW-0378">Hydrolase</keyword>
<evidence type="ECO:0000256" key="2">
    <source>
        <dbReference type="ARBA" id="ARBA00022729"/>
    </source>
</evidence>
<evidence type="ECO:0000256" key="4">
    <source>
        <dbReference type="ARBA" id="ARBA00023211"/>
    </source>
</evidence>
<evidence type="ECO:0000313" key="8">
    <source>
        <dbReference type="Proteomes" id="UP000325081"/>
    </source>
</evidence>
<dbReference type="NCBIfam" id="TIGR01891">
    <property type="entry name" value="amidohydrolases"/>
    <property type="match status" value="1"/>
</dbReference>
<dbReference type="SUPFAM" id="SSF53187">
    <property type="entry name" value="Zn-dependent exopeptidases"/>
    <property type="match status" value="1"/>
</dbReference>
<dbReference type="SUPFAM" id="SSF55031">
    <property type="entry name" value="Bacterial exopeptidase dimerisation domain"/>
    <property type="match status" value="1"/>
</dbReference>
<dbReference type="PANTHER" id="PTHR11014">
    <property type="entry name" value="PEPTIDASE M20 FAMILY MEMBER"/>
    <property type="match status" value="1"/>
</dbReference>
<evidence type="ECO:0000256" key="1">
    <source>
        <dbReference type="ARBA" id="ARBA00006153"/>
    </source>
</evidence>
<evidence type="ECO:0000259" key="6">
    <source>
        <dbReference type="Pfam" id="PF07687"/>
    </source>
</evidence>
<dbReference type="InterPro" id="IPR017439">
    <property type="entry name" value="Amidohydrolase"/>
</dbReference>
<dbReference type="InterPro" id="IPR036264">
    <property type="entry name" value="Bact_exopeptidase_dim_dom"/>
</dbReference>
<organism evidence="7 8">
    <name type="scientific">Striga asiatica</name>
    <name type="common">Asiatic witchweed</name>
    <name type="synonym">Buchnera asiatica</name>
    <dbReference type="NCBI Taxonomy" id="4170"/>
    <lineage>
        <taxon>Eukaryota</taxon>
        <taxon>Viridiplantae</taxon>
        <taxon>Streptophyta</taxon>
        <taxon>Embryophyta</taxon>
        <taxon>Tracheophyta</taxon>
        <taxon>Spermatophyta</taxon>
        <taxon>Magnoliopsida</taxon>
        <taxon>eudicotyledons</taxon>
        <taxon>Gunneridae</taxon>
        <taxon>Pentapetalae</taxon>
        <taxon>asterids</taxon>
        <taxon>lamiids</taxon>
        <taxon>Lamiales</taxon>
        <taxon>Orobanchaceae</taxon>
        <taxon>Buchnereae</taxon>
        <taxon>Striga</taxon>
    </lineage>
</organism>
<gene>
    <name evidence="7" type="ORF">STAS_18596</name>
</gene>
<dbReference type="Pfam" id="PF01546">
    <property type="entry name" value="Peptidase_M20"/>
    <property type="match status" value="1"/>
</dbReference>
<feature type="chain" id="PRO_5022925576" evidence="5">
    <location>
        <begin position="30"/>
        <end position="479"/>
    </location>
</feature>
<feature type="signal peptide" evidence="5">
    <location>
        <begin position="1"/>
        <end position="29"/>
    </location>
</feature>
<dbReference type="AlphaFoldDB" id="A0A5A7Q9Y7"/>
<dbReference type="Pfam" id="PF07687">
    <property type="entry name" value="M20_dimer"/>
    <property type="match status" value="1"/>
</dbReference>
<dbReference type="Gene3D" id="3.30.70.360">
    <property type="match status" value="1"/>
</dbReference>
<dbReference type="CDD" id="cd08017">
    <property type="entry name" value="M20_IAA_Hyd"/>
    <property type="match status" value="1"/>
</dbReference>
<dbReference type="GO" id="GO:0005783">
    <property type="term" value="C:endoplasmic reticulum"/>
    <property type="evidence" value="ECO:0007669"/>
    <property type="project" value="TreeGrafter"/>
</dbReference>
<accession>A0A5A7Q9Y7</accession>
<dbReference type="PANTHER" id="PTHR11014:SF63">
    <property type="entry name" value="METALLOPEPTIDASE, PUTATIVE (AFU_ORTHOLOGUE AFUA_6G09600)-RELATED"/>
    <property type="match status" value="1"/>
</dbReference>
<dbReference type="InterPro" id="IPR002933">
    <property type="entry name" value="Peptidase_M20"/>
</dbReference>